<protein>
    <recommendedName>
        <fullName evidence="1">Tet-like 2OG-Fe(II) oxygenase domain-containing protein</fullName>
    </recommendedName>
</protein>
<dbReference type="Pfam" id="PF20515">
    <property type="entry name" value="2OG-FeII_Oxy_6"/>
    <property type="match status" value="1"/>
</dbReference>
<organism evidence="2 3">
    <name type="scientific">Puccinia sorghi</name>
    <dbReference type="NCBI Taxonomy" id="27349"/>
    <lineage>
        <taxon>Eukaryota</taxon>
        <taxon>Fungi</taxon>
        <taxon>Dikarya</taxon>
        <taxon>Basidiomycota</taxon>
        <taxon>Pucciniomycotina</taxon>
        <taxon>Pucciniomycetes</taxon>
        <taxon>Pucciniales</taxon>
        <taxon>Pucciniaceae</taxon>
        <taxon>Puccinia</taxon>
    </lineage>
</organism>
<feature type="domain" description="Tet-like 2OG-Fe(II) oxygenase" evidence="1">
    <location>
        <begin position="2"/>
        <end position="39"/>
    </location>
</feature>
<evidence type="ECO:0000313" key="3">
    <source>
        <dbReference type="Proteomes" id="UP000037035"/>
    </source>
</evidence>
<keyword evidence="3" id="KW-1185">Reference proteome</keyword>
<gene>
    <name evidence="2" type="ORF">VP01_2441g5</name>
</gene>
<evidence type="ECO:0000259" key="1">
    <source>
        <dbReference type="Pfam" id="PF20515"/>
    </source>
</evidence>
<sequence>ELPSFAQMEYPSPYNPLAFAPFFTFTMYNFHNEDHVDKEGPFVLHL</sequence>
<dbReference type="Proteomes" id="UP000037035">
    <property type="component" value="Unassembled WGS sequence"/>
</dbReference>
<accession>A0A0L6V6A9</accession>
<proteinExistence type="predicted"/>
<evidence type="ECO:0000313" key="2">
    <source>
        <dbReference type="EMBL" id="KNZ56288.1"/>
    </source>
</evidence>
<name>A0A0L6V6A9_9BASI</name>
<feature type="non-terminal residue" evidence="2">
    <location>
        <position position="1"/>
    </location>
</feature>
<comment type="caution">
    <text evidence="2">The sequence shown here is derived from an EMBL/GenBank/DDBJ whole genome shotgun (WGS) entry which is preliminary data.</text>
</comment>
<reference evidence="2 3" key="1">
    <citation type="submission" date="2015-08" db="EMBL/GenBank/DDBJ databases">
        <title>Next Generation Sequencing and Analysis of the Genome of Puccinia sorghi L Schw, the Causal Agent of Maize Common Rust.</title>
        <authorList>
            <person name="Rochi L."/>
            <person name="Burguener G."/>
            <person name="Darino M."/>
            <person name="Turjanski A."/>
            <person name="Kreff E."/>
            <person name="Dieguez M.J."/>
            <person name="Sacco F."/>
        </authorList>
    </citation>
    <scope>NUCLEOTIDE SEQUENCE [LARGE SCALE GENOMIC DNA]</scope>
    <source>
        <strain evidence="2 3">RO10H11247</strain>
    </source>
</reference>
<dbReference type="AlphaFoldDB" id="A0A0L6V6A9"/>
<dbReference type="InterPro" id="IPR046798">
    <property type="entry name" value="2OG-FeII_Oxy_6"/>
</dbReference>
<dbReference type="EMBL" id="LAVV01007327">
    <property type="protein sequence ID" value="KNZ56288.1"/>
    <property type="molecule type" value="Genomic_DNA"/>
</dbReference>
<dbReference type="VEuPathDB" id="FungiDB:VP01_2441g5"/>